<feature type="disulfide bond" evidence="6">
    <location>
        <begin position="2025"/>
        <end position="2086"/>
    </location>
</feature>
<feature type="disulfide bond" evidence="6">
    <location>
        <begin position="995"/>
        <end position="1059"/>
    </location>
</feature>
<feature type="disulfide bond" evidence="6">
    <location>
        <begin position="1379"/>
        <end position="1389"/>
    </location>
</feature>
<feature type="disulfide bond" evidence="6">
    <location>
        <begin position="2163"/>
        <end position="2173"/>
    </location>
</feature>
<feature type="disulfide bond" evidence="6">
    <location>
        <begin position="894"/>
        <end position="955"/>
    </location>
</feature>
<evidence type="ECO:0000256" key="7">
    <source>
        <dbReference type="SAM" id="MobiDB-lite"/>
    </source>
</evidence>
<comment type="caution">
    <text evidence="6">Lacks conserved residue(s) required for the propagation of feature annotation.</text>
</comment>
<feature type="disulfide bond" evidence="6">
    <location>
        <begin position="694"/>
        <end position="704"/>
    </location>
</feature>
<evidence type="ECO:0000256" key="3">
    <source>
        <dbReference type="ARBA" id="ARBA00023157"/>
    </source>
</evidence>
<keyword evidence="11" id="KW-1185">Reference proteome</keyword>
<feature type="disulfide bond" evidence="6">
    <location>
        <begin position="1947"/>
        <end position="1957"/>
    </location>
</feature>
<feature type="compositionally biased region" description="Polar residues" evidence="7">
    <location>
        <begin position="140"/>
        <end position="160"/>
    </location>
</feature>
<dbReference type="Gene3D" id="3.10.250.10">
    <property type="entry name" value="SRCR-like domain"/>
    <property type="match status" value="15"/>
</dbReference>
<feature type="disulfide bond" evidence="6">
    <location>
        <begin position="1449"/>
        <end position="1513"/>
    </location>
</feature>
<evidence type="ECO:0000259" key="9">
    <source>
        <dbReference type="PROSITE" id="PS50287"/>
    </source>
</evidence>
<feature type="disulfide bond" evidence="6">
    <location>
        <begin position="1121"/>
        <end position="1182"/>
    </location>
</feature>
<dbReference type="GO" id="GO:0016020">
    <property type="term" value="C:membrane"/>
    <property type="evidence" value="ECO:0007669"/>
    <property type="project" value="InterPro"/>
</dbReference>
<feature type="domain" description="SRCR" evidence="9">
    <location>
        <begin position="1425"/>
        <end position="1524"/>
    </location>
</feature>
<feature type="disulfide bond" evidence="6">
    <location>
        <begin position="1266"/>
        <end position="1276"/>
    </location>
</feature>
<feature type="disulfide bond" evidence="6">
    <location>
        <begin position="1606"/>
        <end position="1616"/>
    </location>
</feature>
<name>A0A7M7NCU8_STRPU</name>
<feature type="signal peptide" evidence="8">
    <location>
        <begin position="1"/>
        <end position="19"/>
    </location>
</feature>
<feature type="disulfide bond" evidence="6">
    <location>
        <begin position="768"/>
        <end position="832"/>
    </location>
</feature>
<feature type="disulfide bond" evidence="6">
    <location>
        <begin position="812"/>
        <end position="822"/>
    </location>
</feature>
<feature type="disulfide bond" evidence="6">
    <location>
        <begin position="541"/>
        <end position="605"/>
    </location>
</feature>
<dbReference type="PROSITE" id="PS00420">
    <property type="entry name" value="SRCR_1"/>
    <property type="match status" value="13"/>
</dbReference>
<feature type="disulfide bond" evidence="6">
    <location>
        <begin position="1789"/>
        <end position="1853"/>
    </location>
</feature>
<keyword evidence="3 6" id="KW-1015">Disulfide bond</keyword>
<feature type="disulfide bond" evidence="6">
    <location>
        <begin position="2132"/>
        <end position="2193"/>
    </location>
</feature>
<feature type="disulfide bond" evidence="6">
    <location>
        <begin position="1493"/>
        <end position="1503"/>
    </location>
</feature>
<dbReference type="GeneID" id="589340"/>
<feature type="domain" description="SRCR" evidence="9">
    <location>
        <begin position="971"/>
        <end position="1070"/>
    </location>
</feature>
<dbReference type="PRINTS" id="PR00258">
    <property type="entry name" value="SPERACTRCPTR"/>
</dbReference>
<dbReference type="GO" id="GO:0004720">
    <property type="term" value="F:protein-lysine 6-oxidase activity"/>
    <property type="evidence" value="ECO:0000318"/>
    <property type="project" value="GO_Central"/>
</dbReference>
<keyword evidence="4" id="KW-0675">Receptor</keyword>
<feature type="disulfide bond" evidence="6">
    <location>
        <begin position="1720"/>
        <end position="1730"/>
    </location>
</feature>
<feature type="disulfide bond" evidence="6">
    <location>
        <begin position="1562"/>
        <end position="1626"/>
    </location>
</feature>
<feature type="disulfide bond" evidence="6">
    <location>
        <begin position="1833"/>
        <end position="1843"/>
    </location>
</feature>
<feature type="disulfide bond" evidence="6">
    <location>
        <begin position="1335"/>
        <end position="1399"/>
    </location>
</feature>
<evidence type="ECO:0000256" key="1">
    <source>
        <dbReference type="ARBA" id="ARBA00022729"/>
    </source>
</evidence>
<feature type="domain" description="SRCR" evidence="9">
    <location>
        <begin position="856"/>
        <end position="956"/>
    </location>
</feature>
<feature type="domain" description="SRCR" evidence="9">
    <location>
        <begin position="1873"/>
        <end position="1978"/>
    </location>
</feature>
<dbReference type="SMART" id="SM00202">
    <property type="entry name" value="SR"/>
    <property type="match status" value="15"/>
</dbReference>
<dbReference type="InParanoid" id="A0A7M7NCU8"/>
<feature type="disulfide bond" evidence="6">
    <location>
        <begin position="585"/>
        <end position="595"/>
    </location>
</feature>
<dbReference type="OrthoDB" id="536948at2759"/>
<reference evidence="10" key="2">
    <citation type="submission" date="2021-01" db="UniProtKB">
        <authorList>
            <consortium name="EnsemblMetazoa"/>
        </authorList>
    </citation>
    <scope>IDENTIFICATION</scope>
</reference>
<dbReference type="EnsemblMetazoa" id="XM_030977926">
    <property type="protein sequence ID" value="XP_030833786"/>
    <property type="gene ID" value="LOC589340"/>
</dbReference>
<feature type="disulfide bond" evidence="6">
    <location>
        <begin position="1575"/>
        <end position="1636"/>
    </location>
</feature>
<evidence type="ECO:0000256" key="5">
    <source>
        <dbReference type="ARBA" id="ARBA00023180"/>
    </source>
</evidence>
<dbReference type="GO" id="GO:0005615">
    <property type="term" value="C:extracellular space"/>
    <property type="evidence" value="ECO:0000318"/>
    <property type="project" value="GO_Central"/>
</dbReference>
<feature type="domain" description="SRCR" evidence="9">
    <location>
        <begin position="625"/>
        <end position="725"/>
    </location>
</feature>
<accession>A0A7M7NCU8</accession>
<protein>
    <recommendedName>
        <fullName evidence="9">SRCR domain-containing protein</fullName>
    </recommendedName>
</protein>
<feature type="domain" description="SRCR" evidence="9">
    <location>
        <begin position="1764"/>
        <end position="1864"/>
    </location>
</feature>
<feature type="disulfide bond" evidence="6">
    <location>
        <begin position="1235"/>
        <end position="1296"/>
    </location>
</feature>
<feature type="disulfide bond" evidence="6">
    <location>
        <begin position="781"/>
        <end position="842"/>
    </location>
</feature>
<feature type="domain" description="SRCR" evidence="9">
    <location>
        <begin position="1537"/>
        <end position="1637"/>
    </location>
</feature>
<feature type="disulfide bond" evidence="6">
    <location>
        <begin position="1802"/>
        <end position="1863"/>
    </location>
</feature>
<feature type="disulfide bond" evidence="6">
    <location>
        <begin position="1462"/>
        <end position="1523"/>
    </location>
</feature>
<feature type="domain" description="SRCR" evidence="9">
    <location>
        <begin position="1652"/>
        <end position="1751"/>
    </location>
</feature>
<feature type="disulfide bond" evidence="6">
    <location>
        <begin position="663"/>
        <end position="724"/>
    </location>
</feature>
<dbReference type="Proteomes" id="UP000007110">
    <property type="component" value="Unassembled WGS sequence"/>
</dbReference>
<dbReference type="SUPFAM" id="SSF56487">
    <property type="entry name" value="SRCR-like"/>
    <property type="match status" value="15"/>
</dbReference>
<organism evidence="10 11">
    <name type="scientific">Strongylocentrotus purpuratus</name>
    <name type="common">Purple sea urchin</name>
    <dbReference type="NCBI Taxonomy" id="7668"/>
    <lineage>
        <taxon>Eukaryota</taxon>
        <taxon>Metazoa</taxon>
        <taxon>Echinodermata</taxon>
        <taxon>Eleutherozoa</taxon>
        <taxon>Echinozoa</taxon>
        <taxon>Echinoidea</taxon>
        <taxon>Euechinoidea</taxon>
        <taxon>Echinacea</taxon>
        <taxon>Camarodonta</taxon>
        <taxon>Echinidea</taxon>
        <taxon>Strongylocentrotidae</taxon>
        <taxon>Strongylocentrotus</taxon>
    </lineage>
</organism>
<feature type="domain" description="SRCR" evidence="9">
    <location>
        <begin position="2094"/>
        <end position="2194"/>
    </location>
</feature>
<feature type="domain" description="SRCR" evidence="9">
    <location>
        <begin position="1083"/>
        <end position="1183"/>
    </location>
</feature>
<feature type="disulfide bond" evidence="6">
    <location>
        <begin position="1108"/>
        <end position="1172"/>
    </location>
</feature>
<dbReference type="RefSeq" id="XP_030833786.1">
    <property type="nucleotide sequence ID" value="XM_030977926.1"/>
</dbReference>
<feature type="domain" description="SRCR" evidence="9">
    <location>
        <begin position="1310"/>
        <end position="1410"/>
    </location>
</feature>
<evidence type="ECO:0000256" key="6">
    <source>
        <dbReference type="PROSITE-ProRule" id="PRU00196"/>
    </source>
</evidence>
<feature type="domain" description="SRCR" evidence="9">
    <location>
        <begin position="1198"/>
        <end position="1297"/>
    </location>
</feature>
<dbReference type="InterPro" id="IPR036772">
    <property type="entry name" value="SRCR-like_dom_sf"/>
</dbReference>
<feature type="chain" id="PRO_5029661319" description="SRCR domain-containing protein" evidence="8">
    <location>
        <begin position="20"/>
        <end position="2194"/>
    </location>
</feature>
<feature type="disulfide bond" evidence="6">
    <location>
        <begin position="1676"/>
        <end position="1740"/>
    </location>
</feature>
<feature type="disulfide bond" evidence="6">
    <location>
        <begin position="650"/>
        <end position="714"/>
    </location>
</feature>
<feature type="disulfide bond" evidence="6">
    <location>
        <begin position="1348"/>
        <end position="1409"/>
    </location>
</feature>
<dbReference type="OMA" id="DACVICI"/>
<feature type="disulfide bond" evidence="6">
    <location>
        <begin position="2056"/>
        <end position="2066"/>
    </location>
</feature>
<feature type="disulfide bond" evidence="6">
    <location>
        <begin position="881"/>
        <end position="945"/>
    </location>
</feature>
<dbReference type="PANTHER" id="PTHR19331:SF465">
    <property type="entry name" value="EGG PEPTIDE SPERACT RECEPTOR"/>
    <property type="match status" value="1"/>
</dbReference>
<dbReference type="Pfam" id="PF00530">
    <property type="entry name" value="SRCR"/>
    <property type="match status" value="15"/>
</dbReference>
<feature type="disulfide bond" evidence="6">
    <location>
        <begin position="2119"/>
        <end position="2183"/>
    </location>
</feature>
<reference evidence="11" key="1">
    <citation type="submission" date="2015-02" db="EMBL/GenBank/DDBJ databases">
        <title>Genome sequencing for Strongylocentrotus purpuratus.</title>
        <authorList>
            <person name="Murali S."/>
            <person name="Liu Y."/>
            <person name="Vee V."/>
            <person name="English A."/>
            <person name="Wang M."/>
            <person name="Skinner E."/>
            <person name="Han Y."/>
            <person name="Muzny D.M."/>
            <person name="Worley K.C."/>
            <person name="Gibbs R.A."/>
        </authorList>
    </citation>
    <scope>NUCLEOTIDE SEQUENCE</scope>
</reference>
<dbReference type="FunFam" id="3.10.250.10:FF:000007">
    <property type="entry name" value="Soluble scavenger receptor cysteine-rich domain-containing protein SSC5D"/>
    <property type="match status" value="1"/>
</dbReference>
<evidence type="ECO:0000313" key="11">
    <source>
        <dbReference type="Proteomes" id="UP000007110"/>
    </source>
</evidence>
<dbReference type="PANTHER" id="PTHR19331">
    <property type="entry name" value="SCAVENGER RECEPTOR DOMAIN-CONTAINING"/>
    <property type="match status" value="1"/>
</dbReference>
<feature type="disulfide bond" evidence="6">
    <location>
        <begin position="1008"/>
        <end position="1069"/>
    </location>
</feature>
<evidence type="ECO:0000313" key="10">
    <source>
        <dbReference type="EnsemblMetazoa" id="XP_030833786"/>
    </source>
</evidence>
<dbReference type="PROSITE" id="PS50287">
    <property type="entry name" value="SRCR_2"/>
    <property type="match status" value="15"/>
</dbReference>
<feature type="disulfide bond" evidence="6">
    <location>
        <begin position="1222"/>
        <end position="1286"/>
    </location>
</feature>
<evidence type="ECO:0000256" key="4">
    <source>
        <dbReference type="ARBA" id="ARBA00023170"/>
    </source>
</evidence>
<keyword evidence="1 8" id="KW-0732">Signal</keyword>
<dbReference type="FunFam" id="3.10.250.10:FF:000011">
    <property type="entry name" value="Scavenger receptor class A member 5"/>
    <property type="match status" value="6"/>
</dbReference>
<feature type="disulfide bond" evidence="6">
    <location>
        <begin position="1152"/>
        <end position="1162"/>
    </location>
</feature>
<proteinExistence type="predicted"/>
<feature type="disulfide bond" evidence="6">
    <location>
        <begin position="925"/>
        <end position="935"/>
    </location>
</feature>
<feature type="domain" description="SRCR" evidence="9">
    <location>
        <begin position="1987"/>
        <end position="2087"/>
    </location>
</feature>
<evidence type="ECO:0000256" key="2">
    <source>
        <dbReference type="ARBA" id="ARBA00022737"/>
    </source>
</evidence>
<feature type="domain" description="SRCR" evidence="9">
    <location>
        <begin position="743"/>
        <end position="843"/>
    </location>
</feature>
<keyword evidence="5" id="KW-0325">Glycoprotein</keyword>
<feature type="region of interest" description="Disordered" evidence="7">
    <location>
        <begin position="140"/>
        <end position="165"/>
    </location>
</feature>
<dbReference type="InterPro" id="IPR001190">
    <property type="entry name" value="SRCR"/>
</dbReference>
<keyword evidence="2" id="KW-0677">Repeat</keyword>
<dbReference type="KEGG" id="spu:589340"/>
<dbReference type="FunFam" id="3.10.250.10:FF:000006">
    <property type="entry name" value="neurotrypsin isoform X2"/>
    <property type="match status" value="8"/>
</dbReference>
<feature type="disulfide bond" evidence="6">
    <location>
        <begin position="1689"/>
        <end position="1750"/>
    </location>
</feature>
<feature type="disulfide bond" evidence="6">
    <location>
        <begin position="1039"/>
        <end position="1049"/>
    </location>
</feature>
<sequence length="2194" mass="232754">MKILLLFSILTAYVASGYAITCTKCSESTDDPTFPVPPDPASLIPCSNPGEMVCDKGVTSCTTTMITIHLTRDAGPLTLLQKVRDCGPPMANVLPRGDTCAGEAFTEAVTRNMFPPEFGLTFEDVEASICVCDSSDRCTPPSTATPGNPQSEAKPQTTASAGGEDVPLDCPVVDEWFVDWDTSYECLSELPFTDPFTTPGEILPLLTVSDIIRAAGAAWRATNLIEAEGEVCVRILPQVTVAAGGADGFREYCDPVLTYLREGTTFDAAAHCRLILNLTGAMSSYMPPTYPAVQETIPGPDALRPFDLLDHIEKIVFQLLGVSFNDVENICTARLAIIESESTLEELVTSFLIEFAKVLIPRGAEFCNSWDEILNFIGAVPTSDPSGISGVYLSDIIHDVSALVADLTGYADREALCQDLNSAVSSSSDTSSLDDVVSHIVNSTLSVLTDAEHCSTIVQESMSLSLASIPEITQEEVDIAMYQFTGFRSILDICQAVADSFQPPGPPTQAPPSVEVRLFGGSDDTEGTVEVLYNGEWGSVCDDSWNLNHANVVCRMLGFPGASEAPGYARFGASSGRIWLDDVVCSGDEENLADCQHPGFGENNCAHYEDAGVICRAQEQPITGTRLVGGESDLEGRVEIEYNGEWGTICDDFWDLDDATVVCRMLGFDGASGAPGFGAFGEGSGPILLDDVLCTGEEATLTDCSHQPFKQHNCGHAEDAGVICFITEPTTSKPTPSCTINDIRLVGGTTEAEGRVEVFYRGQWGTVCDDGWDIDDATVVCRMLGFNGATQAVGSAEFGQGSGRIWLDDVFCLGDEENLAECEHQPFGQNNCGHSEDAGVTCFTIVTTSEAPPPTVRLVGGSSDNEGRVEIMYDGQWGTVCDDYWGLEDAGVVCRMLGFDEASEAPGSARFGQGSGTIWLDDVMCSGEETDLADCPHRGFGTHNCGHSEDAGAVCSITVLATTPETSTPSVRLVGGSFDEGRVEIFHDGQWGTVCDDFWDLDDAGVVCRMLGFDAASEAPGTARFGQGSGSIWLDDVLCSGEETDLADCPHRPFGTNNCGHSEDAGAVCSITATTPETSTPTVRLVGGSSDNEGRVEILYDGQWGTVCDDLWGLEDAGVVCRMLGFDEASEAPGSARFGQGSGTIWLDDVMCSGEETDLAGCPHRGFGTHNCGHSEDAGAVCSITVLATTPETSTPSVRLVGGSFDEGRVEIFHDGQWGTVCDDFWDLDAAGVVCRMLGFDAASEAPGSARFGQGSGSIWLDDVLCSGEETDLADCTHRPFGTNNCFHSEDAGAVCSITATTPETSTPTVRLVGGSSDNEGRVEILYGGQWGTVCDDLWGLEDAGVVCRMLGFDEASEAPGSARFGQGSGTIWLDDVMCSGEETDLADCPHRGFGTHNCGHSEDAGAVCSITVLATTPETSTPSVRLVGGSFDEGRVEIFHDGQWGTVCDDFWDLDDAGVVCRMLGFDAASEAPGTARFGQGSGSIWLDDVMCSGEETDLADCPHRPFGTHNCGHSEDAGAVCSITATTPETSTPTVRLVGGGSDNEGRVEILYGGQWGTVCDDLWGLEDAGVVCRMLGFDEASEAPGSARFGQGSGSIWLDDVLCSGEETDLADCPHRGFGTHNCGHSEDAGAVCSFTVLATTPETSTPSVRLVGGSFDEGRVEIFHDGQWGTVCDDFWDLDDAGVVCRMLGFDAASEAPGTARFGQGSGSIWLDDVMCSGEETDLADCPHRPFGTHNCGHSEDAGAVCSITATTPETSTPTVRLVGGGSDNEGRVEILYGGQWGTVCDDLWGLEDAGVVCRMLGFDEASEAPGSARFGQGSGSIWLDDVLCSGKETDLANCPHRGFGTHNCGHSEDAGAVCSITEPSEFTIRLVGGKHPWEGRVELLFQEEWGTICSLYWGKPDGDVACRMLGFSSAYEAISPTGEPPMPYGEGNGTILLSDFGCTGTEENLADCSHSAWGDHNCYHYQDAGLVCNSPDPESVVVRLVNGSSKAEGRVEVLYEGEFGTVCDDSWDINDAAVVCRMLGYEGASEAPGLARFGQGSGDIVLDDVVCQGSEDNIASCAHRAWGENNCGHVEDASAICTGELNLPVRLMNGNGEHDGRVEIFRYGAWGSVCDDFWDINDGHVVCRMLGYERASRIWWGTTYGTGTGRILLDRVECNGDEATLDDCDHPPWGVHDCNHYEDAGVVCE</sequence>
<feature type="disulfide bond" evidence="6">
    <location>
        <begin position="2012"/>
        <end position="2076"/>
    </location>
</feature>
<feature type="domain" description="SRCR" evidence="9">
    <location>
        <begin position="516"/>
        <end position="616"/>
    </location>
</feature>
<feature type="disulfide bond" evidence="6">
    <location>
        <begin position="554"/>
        <end position="615"/>
    </location>
</feature>
<evidence type="ECO:0000256" key="8">
    <source>
        <dbReference type="SAM" id="SignalP"/>
    </source>
</evidence>